<evidence type="ECO:0000256" key="1">
    <source>
        <dbReference type="SAM" id="MobiDB-lite"/>
    </source>
</evidence>
<dbReference type="EMBL" id="CAJHUC010001671">
    <property type="protein sequence ID" value="CAD7701975.1"/>
    <property type="molecule type" value="Genomic_DNA"/>
</dbReference>
<keyword evidence="2" id="KW-0812">Transmembrane</keyword>
<reference evidence="3" key="1">
    <citation type="submission" date="2020-12" db="EMBL/GenBank/DDBJ databases">
        <authorList>
            <person name="Iha C."/>
        </authorList>
    </citation>
    <scope>NUCLEOTIDE SEQUENCE</scope>
</reference>
<gene>
    <name evidence="3" type="ORF">OSTQU699_LOCUS7332</name>
</gene>
<evidence type="ECO:0000313" key="3">
    <source>
        <dbReference type="EMBL" id="CAD7701975.1"/>
    </source>
</evidence>
<evidence type="ECO:0000256" key="2">
    <source>
        <dbReference type="SAM" id="Phobius"/>
    </source>
</evidence>
<accession>A0A8S1J7U3</accession>
<sequence length="509" mass="54410">SARAAKWPRVLGSIPFQVQRAHVDTVLQRLGWKPFAGGSSICGALCAEGNGVPTLSLGFFLCMVCKGNISQKLDTAHWLLNRDGHANEAEILSAIPSLIHAGNAVHILLEQMDVDPSQVATLSWDSAMAIAEGVASVAFKEVVDAHHADPTPAVADVREVVQHFSDHASQLLSQLTLVHYLLQSMGQLTPGVQCRQSELVEWFQSLIARYVTDSAALDKIASEVGNSGVAHEDAGTVGASALPLAGRQASRTLSRLQNEGSELAGVDISLTGEPSQPVKALQSLFTESLGRYSELLPKVEAVEKTMLPLRRQRSEMQPAHKMDSVLSQISGLLLPNESISTLDAMGAPPTTETNSDSMSTLQQIGPSQDGVRNSPDRESQANPAQGWQELAHEMGLRLVLLWAVRLLFLVAFACGNASLCVFIVTRLRYSVEVALSLIAALNVGLALIAICCILRIQSRGAAAQLEWGGSRIKVPAVVRSVVGTVMSKAPSSPLAGERNPLQAEMRPDE</sequence>
<organism evidence="3 4">
    <name type="scientific">Ostreobium quekettii</name>
    <dbReference type="NCBI Taxonomy" id="121088"/>
    <lineage>
        <taxon>Eukaryota</taxon>
        <taxon>Viridiplantae</taxon>
        <taxon>Chlorophyta</taxon>
        <taxon>core chlorophytes</taxon>
        <taxon>Ulvophyceae</taxon>
        <taxon>TCBD clade</taxon>
        <taxon>Bryopsidales</taxon>
        <taxon>Ostreobineae</taxon>
        <taxon>Ostreobiaceae</taxon>
        <taxon>Ostreobium</taxon>
    </lineage>
</organism>
<feature type="transmembrane region" description="Helical" evidence="2">
    <location>
        <begin position="433"/>
        <end position="454"/>
    </location>
</feature>
<keyword evidence="4" id="KW-1185">Reference proteome</keyword>
<feature type="transmembrane region" description="Helical" evidence="2">
    <location>
        <begin position="406"/>
        <end position="427"/>
    </location>
</feature>
<feature type="compositionally biased region" description="Polar residues" evidence="1">
    <location>
        <begin position="350"/>
        <end position="366"/>
    </location>
</feature>
<comment type="caution">
    <text evidence="3">The sequence shown here is derived from an EMBL/GenBank/DDBJ whole genome shotgun (WGS) entry which is preliminary data.</text>
</comment>
<name>A0A8S1J7U3_9CHLO</name>
<dbReference type="Proteomes" id="UP000708148">
    <property type="component" value="Unassembled WGS sequence"/>
</dbReference>
<keyword evidence="2" id="KW-1133">Transmembrane helix</keyword>
<evidence type="ECO:0000313" key="4">
    <source>
        <dbReference type="Proteomes" id="UP000708148"/>
    </source>
</evidence>
<protein>
    <recommendedName>
        <fullName evidence="5">Transmembrane protein</fullName>
    </recommendedName>
</protein>
<feature type="region of interest" description="Disordered" evidence="1">
    <location>
        <begin position="346"/>
        <end position="384"/>
    </location>
</feature>
<evidence type="ECO:0008006" key="5">
    <source>
        <dbReference type="Google" id="ProtNLM"/>
    </source>
</evidence>
<dbReference type="AlphaFoldDB" id="A0A8S1J7U3"/>
<proteinExistence type="predicted"/>
<feature type="region of interest" description="Disordered" evidence="1">
    <location>
        <begin position="488"/>
        <end position="509"/>
    </location>
</feature>
<keyword evidence="2" id="KW-0472">Membrane</keyword>
<feature type="non-terminal residue" evidence="3">
    <location>
        <position position="509"/>
    </location>
</feature>